<gene>
    <name evidence="2" type="ORF">EV670_2575</name>
</gene>
<evidence type="ECO:0000313" key="3">
    <source>
        <dbReference type="Proteomes" id="UP000293671"/>
    </source>
</evidence>
<evidence type="ECO:0000313" key="2">
    <source>
        <dbReference type="EMBL" id="RZT98165.1"/>
    </source>
</evidence>
<proteinExistence type="predicted"/>
<name>A0A4V2FTH6_9BURK</name>
<dbReference type="RefSeq" id="WP_130432658.1">
    <property type="nucleotide sequence ID" value="NZ_SHKP01000006.1"/>
</dbReference>
<reference evidence="2 3" key="1">
    <citation type="submission" date="2019-02" db="EMBL/GenBank/DDBJ databases">
        <title>Genomic Encyclopedia of Type Strains, Phase IV (KMG-IV): sequencing the most valuable type-strain genomes for metagenomic binning, comparative biology and taxonomic classification.</title>
        <authorList>
            <person name="Goeker M."/>
        </authorList>
    </citation>
    <scope>NUCLEOTIDE SEQUENCE [LARGE SCALE GENOMIC DNA]</scope>
    <source>
        <strain evidence="2 3">DSM 19570</strain>
    </source>
</reference>
<accession>A0A4V2FTH6</accession>
<feature type="region of interest" description="Disordered" evidence="1">
    <location>
        <begin position="121"/>
        <end position="140"/>
    </location>
</feature>
<dbReference type="Proteomes" id="UP000293671">
    <property type="component" value="Unassembled WGS sequence"/>
</dbReference>
<sequence>MSNTPSSAEAGGAAAINAMLDDVVAHAPVATAIPGPQMRGVRPLWSADAALPRGQWLRSRWLWGLLGLVLGIAGTSLVHELRRLEQREAALASYYGRAAQGVVATAPVPASKLAAPATPVPAASMESSSGPPPGAAGALPSAEAGGAAVAAADAAPAAAAPVRKPGPRRESPAANCTVRTSAAFQRCMEVQCKRAKFVDHRQCVAVRERADSADGR</sequence>
<dbReference type="EMBL" id="SHKP01000006">
    <property type="protein sequence ID" value="RZT98165.1"/>
    <property type="molecule type" value="Genomic_DNA"/>
</dbReference>
<evidence type="ECO:0000256" key="1">
    <source>
        <dbReference type="SAM" id="MobiDB-lite"/>
    </source>
</evidence>
<keyword evidence="3" id="KW-1185">Reference proteome</keyword>
<comment type="caution">
    <text evidence="2">The sequence shown here is derived from an EMBL/GenBank/DDBJ whole genome shotgun (WGS) entry which is preliminary data.</text>
</comment>
<protein>
    <submittedName>
        <fullName evidence="2">Uncharacterized protein</fullName>
    </submittedName>
</protein>
<dbReference type="AlphaFoldDB" id="A0A4V2FTH6"/>
<organism evidence="2 3">
    <name type="scientific">Rivibacter subsaxonicus</name>
    <dbReference type="NCBI Taxonomy" id="457575"/>
    <lineage>
        <taxon>Bacteria</taxon>
        <taxon>Pseudomonadati</taxon>
        <taxon>Pseudomonadota</taxon>
        <taxon>Betaproteobacteria</taxon>
        <taxon>Burkholderiales</taxon>
        <taxon>Rivibacter</taxon>
    </lineage>
</organism>